<accession>A0A6G9YPJ0</accession>
<dbReference type="InterPro" id="IPR024072">
    <property type="entry name" value="DHFR-like_dom_sf"/>
</dbReference>
<dbReference type="SUPFAM" id="SSF53597">
    <property type="entry name" value="Dihydrofolate reductase-like"/>
    <property type="match status" value="1"/>
</dbReference>
<dbReference type="InterPro" id="IPR002734">
    <property type="entry name" value="RibDG_C"/>
</dbReference>
<sequence length="212" mass="23844">MRGGVAVARIRTVVRDSRWVCVMGTVKLWMQMSLDGFAEGPDGEIHWPVVDEELCESYLDELRAADIFLYGRKTFEIMAAFWPTADADPAISPFYVDFARLWKQTPKIVFSRTMRGAGWRTRVVRDGLVEEVGALRAQGRTMILFGGAETAATFMEYDLIDEYRLFVHPLLLGGGIPLFRKPTDLAAVELLDVTAYESAVVQVHYQHAVHAS</sequence>
<gene>
    <name evidence="2" type="ORF">F5544_36395</name>
</gene>
<dbReference type="InterPro" id="IPR050765">
    <property type="entry name" value="Riboflavin_Biosynth_HTPR"/>
</dbReference>
<dbReference type="Gene3D" id="3.40.430.10">
    <property type="entry name" value="Dihydrofolate Reductase, subunit A"/>
    <property type="match status" value="1"/>
</dbReference>
<proteinExistence type="predicted"/>
<dbReference type="GO" id="GO:0009231">
    <property type="term" value="P:riboflavin biosynthetic process"/>
    <property type="evidence" value="ECO:0007669"/>
    <property type="project" value="InterPro"/>
</dbReference>
<organism evidence="2 3">
    <name type="scientific">Nocardia arthritidis</name>
    <dbReference type="NCBI Taxonomy" id="228602"/>
    <lineage>
        <taxon>Bacteria</taxon>
        <taxon>Bacillati</taxon>
        <taxon>Actinomycetota</taxon>
        <taxon>Actinomycetes</taxon>
        <taxon>Mycobacteriales</taxon>
        <taxon>Nocardiaceae</taxon>
        <taxon>Nocardia</taxon>
    </lineage>
</organism>
<reference evidence="2 3" key="1">
    <citation type="journal article" date="2019" name="ACS Chem. Biol.">
        <title>Identification and Mobilization of a Cryptic Antibiotic Biosynthesis Gene Locus from a Human-Pathogenic Nocardia Isolate.</title>
        <authorList>
            <person name="Herisse M."/>
            <person name="Ishida K."/>
            <person name="Porter J.L."/>
            <person name="Howden B."/>
            <person name="Hertweck C."/>
            <person name="Stinear T.P."/>
            <person name="Pidot S.J."/>
        </authorList>
    </citation>
    <scope>NUCLEOTIDE SEQUENCE [LARGE SCALE GENOMIC DNA]</scope>
    <source>
        <strain evidence="2 3">AUSMDU00012717</strain>
    </source>
</reference>
<dbReference type="KEGG" id="nah:F5544_36395"/>
<evidence type="ECO:0000313" key="2">
    <source>
        <dbReference type="EMBL" id="QIS15108.1"/>
    </source>
</evidence>
<evidence type="ECO:0000313" key="3">
    <source>
        <dbReference type="Proteomes" id="UP000503540"/>
    </source>
</evidence>
<name>A0A6G9YPJ0_9NOCA</name>
<dbReference type="PANTHER" id="PTHR38011:SF11">
    <property type="entry name" value="2,5-DIAMINO-6-RIBOSYLAMINO-4(3H)-PYRIMIDINONE 5'-PHOSPHATE REDUCTASE"/>
    <property type="match status" value="1"/>
</dbReference>
<dbReference type="PANTHER" id="PTHR38011">
    <property type="entry name" value="DIHYDROFOLATE REDUCTASE FAMILY PROTEIN (AFU_ORTHOLOGUE AFUA_8G06820)"/>
    <property type="match status" value="1"/>
</dbReference>
<dbReference type="EMBL" id="CP046172">
    <property type="protein sequence ID" value="QIS15108.1"/>
    <property type="molecule type" value="Genomic_DNA"/>
</dbReference>
<feature type="domain" description="Bacterial bifunctional deaminase-reductase C-terminal" evidence="1">
    <location>
        <begin position="26"/>
        <end position="200"/>
    </location>
</feature>
<protein>
    <submittedName>
        <fullName evidence="2">Dihydrofolate reductase</fullName>
    </submittedName>
</protein>
<dbReference type="AlphaFoldDB" id="A0A6G9YPJ0"/>
<dbReference type="GO" id="GO:0008703">
    <property type="term" value="F:5-amino-6-(5-phosphoribosylamino)uracil reductase activity"/>
    <property type="evidence" value="ECO:0007669"/>
    <property type="project" value="InterPro"/>
</dbReference>
<evidence type="ECO:0000259" key="1">
    <source>
        <dbReference type="Pfam" id="PF01872"/>
    </source>
</evidence>
<keyword evidence="3" id="KW-1185">Reference proteome</keyword>
<dbReference type="Pfam" id="PF01872">
    <property type="entry name" value="RibD_C"/>
    <property type="match status" value="1"/>
</dbReference>
<dbReference type="Proteomes" id="UP000503540">
    <property type="component" value="Chromosome"/>
</dbReference>